<dbReference type="EMBL" id="BAAAFZ010000038">
    <property type="protein sequence ID" value="GAA0587160.1"/>
    <property type="molecule type" value="Genomic_DNA"/>
</dbReference>
<sequence>MPRTIRVAQTETGALAYFVPIPPERLPAVPPGDLLRAWNVARHGAVERQWGAPRFLRFAQREDGAPTEIAIADPDAGAWTEAIDRAFGLHTLTGLSLCLRLLALVEVLARAAQLEPFFDVTPAGVDLHPSLLAAAAALPLDHEARLDETALVERLRPKALPSRGAANPARLP</sequence>
<dbReference type="RefSeq" id="WP_343895849.1">
    <property type="nucleotide sequence ID" value="NZ_BAAAFZ010000038.1"/>
</dbReference>
<comment type="caution">
    <text evidence="1">The sequence shown here is derived from an EMBL/GenBank/DDBJ whole genome shotgun (WGS) entry which is preliminary data.</text>
</comment>
<evidence type="ECO:0000313" key="1">
    <source>
        <dbReference type="EMBL" id="GAA0587160.1"/>
    </source>
</evidence>
<proteinExistence type="predicted"/>
<name>A0ABN1FCA1_9PROT</name>
<accession>A0ABN1FCA1</accession>
<organism evidence="1 2">
    <name type="scientific">Craurococcus roseus</name>
    <dbReference type="NCBI Taxonomy" id="77585"/>
    <lineage>
        <taxon>Bacteria</taxon>
        <taxon>Pseudomonadati</taxon>
        <taxon>Pseudomonadota</taxon>
        <taxon>Alphaproteobacteria</taxon>
        <taxon>Acetobacterales</taxon>
        <taxon>Acetobacteraceae</taxon>
        <taxon>Craurococcus</taxon>
    </lineage>
</organism>
<keyword evidence="2" id="KW-1185">Reference proteome</keyword>
<reference evidence="1 2" key="1">
    <citation type="journal article" date="2019" name="Int. J. Syst. Evol. Microbiol.">
        <title>The Global Catalogue of Microorganisms (GCM) 10K type strain sequencing project: providing services to taxonomists for standard genome sequencing and annotation.</title>
        <authorList>
            <consortium name="The Broad Institute Genomics Platform"/>
            <consortium name="The Broad Institute Genome Sequencing Center for Infectious Disease"/>
            <person name="Wu L."/>
            <person name="Ma J."/>
        </authorList>
    </citation>
    <scope>NUCLEOTIDE SEQUENCE [LARGE SCALE GENOMIC DNA]</scope>
    <source>
        <strain evidence="1 2">JCM 9933</strain>
    </source>
</reference>
<protein>
    <submittedName>
        <fullName evidence="1">Uncharacterized protein</fullName>
    </submittedName>
</protein>
<evidence type="ECO:0000313" key="2">
    <source>
        <dbReference type="Proteomes" id="UP001501588"/>
    </source>
</evidence>
<gene>
    <name evidence="1" type="ORF">GCM10009416_27060</name>
</gene>
<dbReference type="Proteomes" id="UP001501588">
    <property type="component" value="Unassembled WGS sequence"/>
</dbReference>